<dbReference type="EMBL" id="OZ034819">
    <property type="protein sequence ID" value="CAL1395511.1"/>
    <property type="molecule type" value="Genomic_DNA"/>
</dbReference>
<dbReference type="InterPro" id="IPR013103">
    <property type="entry name" value="RVT_2"/>
</dbReference>
<dbReference type="Proteomes" id="UP001497516">
    <property type="component" value="Chromosome 6"/>
</dbReference>
<dbReference type="Pfam" id="PF07727">
    <property type="entry name" value="RVT_2"/>
    <property type="match status" value="1"/>
</dbReference>
<feature type="compositionally biased region" description="Basic and acidic residues" evidence="1">
    <location>
        <begin position="1"/>
        <end position="14"/>
    </location>
</feature>
<evidence type="ECO:0000256" key="1">
    <source>
        <dbReference type="SAM" id="MobiDB-lite"/>
    </source>
</evidence>
<sequence>MTHKISEEPEHPEEADVIVGQPSDANNTEPITTVEDESLITPPSAPPHIQKRHPAEQIIGNINDGLRTRGKYIPGQYAYVSQFEPKNYKEALKNDDWFFAMVDELSQFKTLHVWDLVPRPLNQSVIGTKWILRNKYDEEGVITRNKARLVAQGYTQEEGVDYDETFAPVARLESIRLLCAYSYMGFPLFKWTSKVIF</sequence>
<gene>
    <name evidence="3" type="ORF">LTRI10_LOCUS35940</name>
</gene>
<protein>
    <recommendedName>
        <fullName evidence="2">Reverse transcriptase Ty1/copia-type domain-containing protein</fullName>
    </recommendedName>
</protein>
<evidence type="ECO:0000259" key="2">
    <source>
        <dbReference type="Pfam" id="PF07727"/>
    </source>
</evidence>
<accession>A0AAV2FB42</accession>
<evidence type="ECO:0000313" key="4">
    <source>
        <dbReference type="Proteomes" id="UP001497516"/>
    </source>
</evidence>
<evidence type="ECO:0000313" key="3">
    <source>
        <dbReference type="EMBL" id="CAL1395511.1"/>
    </source>
</evidence>
<dbReference type="AlphaFoldDB" id="A0AAV2FB42"/>
<proteinExistence type="predicted"/>
<name>A0AAV2FB42_9ROSI</name>
<reference evidence="3 4" key="1">
    <citation type="submission" date="2024-04" db="EMBL/GenBank/DDBJ databases">
        <authorList>
            <person name="Fracassetti M."/>
        </authorList>
    </citation>
    <scope>NUCLEOTIDE SEQUENCE [LARGE SCALE GENOMIC DNA]</scope>
</reference>
<feature type="region of interest" description="Disordered" evidence="1">
    <location>
        <begin position="1"/>
        <end position="30"/>
    </location>
</feature>
<organism evidence="3 4">
    <name type="scientific">Linum trigynum</name>
    <dbReference type="NCBI Taxonomy" id="586398"/>
    <lineage>
        <taxon>Eukaryota</taxon>
        <taxon>Viridiplantae</taxon>
        <taxon>Streptophyta</taxon>
        <taxon>Embryophyta</taxon>
        <taxon>Tracheophyta</taxon>
        <taxon>Spermatophyta</taxon>
        <taxon>Magnoliopsida</taxon>
        <taxon>eudicotyledons</taxon>
        <taxon>Gunneridae</taxon>
        <taxon>Pentapetalae</taxon>
        <taxon>rosids</taxon>
        <taxon>fabids</taxon>
        <taxon>Malpighiales</taxon>
        <taxon>Linaceae</taxon>
        <taxon>Linum</taxon>
    </lineage>
</organism>
<feature type="domain" description="Reverse transcriptase Ty1/copia-type" evidence="2">
    <location>
        <begin position="112"/>
        <end position="182"/>
    </location>
</feature>
<keyword evidence="4" id="KW-1185">Reference proteome</keyword>